<accession>A0ABQ7GTG3</accession>
<name>A0ABQ7GTG3_DUNSA</name>
<keyword evidence="2" id="KW-1185">Reference proteome</keyword>
<proteinExistence type="predicted"/>
<comment type="caution">
    <text evidence="1">The sequence shown here is derived from an EMBL/GenBank/DDBJ whole genome shotgun (WGS) entry which is preliminary data.</text>
</comment>
<evidence type="ECO:0000313" key="2">
    <source>
        <dbReference type="Proteomes" id="UP000815325"/>
    </source>
</evidence>
<gene>
    <name evidence="1" type="ORF">DUNSADRAFT_3734</name>
</gene>
<sequence>MSAYFGKPGPLNSLCGNSASSRSVAPLHKSLIFKSTSISPCPRKDSTNGSVLTGVGVASLQNWWSSTAALHVLKRKRYERPTQLRIYEADVYPCCFDFYGWRLHRSSKRYIEHIFTITRQAPSRQLYGHVLHFSSSFCVLAVRSIL</sequence>
<organism evidence="1 2">
    <name type="scientific">Dunaliella salina</name>
    <name type="common">Green alga</name>
    <name type="synonym">Protococcus salinus</name>
    <dbReference type="NCBI Taxonomy" id="3046"/>
    <lineage>
        <taxon>Eukaryota</taxon>
        <taxon>Viridiplantae</taxon>
        <taxon>Chlorophyta</taxon>
        <taxon>core chlorophytes</taxon>
        <taxon>Chlorophyceae</taxon>
        <taxon>CS clade</taxon>
        <taxon>Chlamydomonadales</taxon>
        <taxon>Dunaliellaceae</taxon>
        <taxon>Dunaliella</taxon>
    </lineage>
</organism>
<evidence type="ECO:0008006" key="3">
    <source>
        <dbReference type="Google" id="ProtNLM"/>
    </source>
</evidence>
<dbReference type="Proteomes" id="UP000815325">
    <property type="component" value="Unassembled WGS sequence"/>
</dbReference>
<protein>
    <recommendedName>
        <fullName evidence="3">Encoded protein</fullName>
    </recommendedName>
</protein>
<reference evidence="1" key="1">
    <citation type="submission" date="2017-08" db="EMBL/GenBank/DDBJ databases">
        <authorList>
            <person name="Polle J.E."/>
            <person name="Barry K."/>
            <person name="Cushman J."/>
            <person name="Schmutz J."/>
            <person name="Tran D."/>
            <person name="Hathwaick L.T."/>
            <person name="Yim W.C."/>
            <person name="Jenkins J."/>
            <person name="Mckie-Krisberg Z.M."/>
            <person name="Prochnik S."/>
            <person name="Lindquist E."/>
            <person name="Dockter R.B."/>
            <person name="Adam C."/>
            <person name="Molina H."/>
            <person name="Bunkerborg J."/>
            <person name="Jin E."/>
            <person name="Buchheim M."/>
            <person name="Magnuson J."/>
        </authorList>
    </citation>
    <scope>NUCLEOTIDE SEQUENCE</scope>
    <source>
        <strain evidence="1">CCAP 19/18</strain>
    </source>
</reference>
<evidence type="ECO:0000313" key="1">
    <source>
        <dbReference type="EMBL" id="KAF5837901.1"/>
    </source>
</evidence>
<dbReference type="EMBL" id="MU069599">
    <property type="protein sequence ID" value="KAF5837901.1"/>
    <property type="molecule type" value="Genomic_DNA"/>
</dbReference>